<dbReference type="GO" id="GO:0003917">
    <property type="term" value="F:DNA topoisomerase type I (single strand cut, ATP-independent) activity"/>
    <property type="evidence" value="ECO:0007669"/>
    <property type="project" value="InterPro"/>
</dbReference>
<dbReference type="EMBL" id="DF196810">
    <property type="protein sequence ID" value="GAD29024.1"/>
    <property type="molecule type" value="Genomic_DNA"/>
</dbReference>
<reference evidence="3" key="1">
    <citation type="submission" date="2012-12" db="EMBL/GenBank/DDBJ databases">
        <title>Genome Sequence of Photobacterium leiognathi lrivu.4.1.</title>
        <authorList>
            <person name="Urbanczyk H."/>
            <person name="Ogura Y."/>
            <person name="Hayashi T."/>
            <person name="Dunlap P.V."/>
        </authorList>
    </citation>
    <scope>NUCLEOTIDE SEQUENCE [LARGE SCALE GENOMIC DNA]</scope>
    <source>
        <strain evidence="3">lrivu.4.1</strain>
    </source>
</reference>
<organism evidence="2 3">
    <name type="scientific">Photobacterium leiognathi lrivu.4.1</name>
    <dbReference type="NCBI Taxonomy" id="1248232"/>
    <lineage>
        <taxon>Bacteria</taxon>
        <taxon>Pseudomonadati</taxon>
        <taxon>Pseudomonadota</taxon>
        <taxon>Gammaproteobacteria</taxon>
        <taxon>Vibrionales</taxon>
        <taxon>Vibrionaceae</taxon>
        <taxon>Photobacterium</taxon>
    </lineage>
</organism>
<dbReference type="InterPro" id="IPR006171">
    <property type="entry name" value="TOPRIM_dom"/>
</dbReference>
<name>X0NY17_PHOLE</name>
<dbReference type="PANTHER" id="PTHR11390:SF21">
    <property type="entry name" value="DNA TOPOISOMERASE 3-ALPHA"/>
    <property type="match status" value="1"/>
</dbReference>
<dbReference type="Pfam" id="PF01751">
    <property type="entry name" value="Toprim"/>
    <property type="match status" value="1"/>
</dbReference>
<dbReference type="GO" id="GO:0043597">
    <property type="term" value="C:cytoplasmic replication fork"/>
    <property type="evidence" value="ECO:0007669"/>
    <property type="project" value="TreeGrafter"/>
</dbReference>
<dbReference type="HOGENOM" id="CLU_002929_5_4_6"/>
<dbReference type="GO" id="GO:0006281">
    <property type="term" value="P:DNA repair"/>
    <property type="evidence" value="ECO:0007669"/>
    <property type="project" value="TreeGrafter"/>
</dbReference>
<feature type="domain" description="Toprim" evidence="1">
    <location>
        <begin position="2"/>
        <end position="120"/>
    </location>
</feature>
<proteinExistence type="predicted"/>
<protein>
    <submittedName>
        <fullName evidence="2">DNA topoisomerase III</fullName>
    </submittedName>
</protein>
<dbReference type="PROSITE" id="PS50880">
    <property type="entry name" value="TOPRIM"/>
    <property type="match status" value="1"/>
</dbReference>
<dbReference type="InterPro" id="IPR034144">
    <property type="entry name" value="TOPRIM_TopoIII"/>
</dbReference>
<dbReference type="InterPro" id="IPR000380">
    <property type="entry name" value="Topo_IA"/>
</dbReference>
<evidence type="ECO:0000313" key="2">
    <source>
        <dbReference type="EMBL" id="GAD29024.1"/>
    </source>
</evidence>
<dbReference type="Gene3D" id="3.40.50.140">
    <property type="match status" value="1"/>
</dbReference>
<dbReference type="GO" id="GO:0006310">
    <property type="term" value="P:DNA recombination"/>
    <property type="evidence" value="ECO:0007669"/>
    <property type="project" value="TreeGrafter"/>
</dbReference>
<dbReference type="GO" id="GO:0003677">
    <property type="term" value="F:DNA binding"/>
    <property type="evidence" value="ECO:0007669"/>
    <property type="project" value="InterPro"/>
</dbReference>
<gene>
    <name evidence="2" type="ORF">PLEI_0670</name>
</gene>
<keyword evidence="2" id="KW-0413">Isomerase</keyword>
<dbReference type="Proteomes" id="UP000030675">
    <property type="component" value="Unassembled WGS sequence"/>
</dbReference>
<dbReference type="SMART" id="SM00493">
    <property type="entry name" value="TOPRIM"/>
    <property type="match status" value="1"/>
</dbReference>
<accession>X0NY17</accession>
<sequence>MSRLYIAEKPSLGRAIAAVLPRPHKNNNGYIEVGNGDIVTWCIGHLLEQVEPDAYDARYKKWNLDDLPIIPQKWQLIPRKAAKQQLAVIKKLAKSATEIVHAGDPDRVLLRSFYEIHLLQ</sequence>
<dbReference type="InterPro" id="IPR023405">
    <property type="entry name" value="Topo_IA_core_domain"/>
</dbReference>
<dbReference type="SUPFAM" id="SSF56712">
    <property type="entry name" value="Prokaryotic type I DNA topoisomerase"/>
    <property type="match status" value="1"/>
</dbReference>
<dbReference type="AlphaFoldDB" id="X0NY17"/>
<dbReference type="CDD" id="cd03362">
    <property type="entry name" value="TOPRIM_TopoIA_TopoIII"/>
    <property type="match status" value="1"/>
</dbReference>
<dbReference type="eggNOG" id="COG0550">
    <property type="taxonomic scope" value="Bacteria"/>
</dbReference>
<evidence type="ECO:0000259" key="1">
    <source>
        <dbReference type="PROSITE" id="PS50880"/>
    </source>
</evidence>
<dbReference type="GO" id="GO:0006265">
    <property type="term" value="P:DNA topological change"/>
    <property type="evidence" value="ECO:0007669"/>
    <property type="project" value="InterPro"/>
</dbReference>
<dbReference type="PANTHER" id="PTHR11390">
    <property type="entry name" value="PROKARYOTIC DNA TOPOISOMERASE"/>
    <property type="match status" value="1"/>
</dbReference>
<evidence type="ECO:0000313" key="3">
    <source>
        <dbReference type="Proteomes" id="UP000030675"/>
    </source>
</evidence>